<feature type="transmembrane region" description="Helical" evidence="7">
    <location>
        <begin position="246"/>
        <end position="266"/>
    </location>
</feature>
<dbReference type="Proteomes" id="UP000094020">
    <property type="component" value="Chromosome 4"/>
</dbReference>
<evidence type="ECO:0000256" key="6">
    <source>
        <dbReference type="SAM" id="MobiDB-lite"/>
    </source>
</evidence>
<keyword evidence="2" id="KW-0813">Transport</keyword>
<evidence type="ECO:0000256" key="5">
    <source>
        <dbReference type="ARBA" id="ARBA00023136"/>
    </source>
</evidence>
<feature type="region of interest" description="Disordered" evidence="6">
    <location>
        <begin position="1"/>
        <end position="101"/>
    </location>
</feature>
<dbReference type="SUPFAM" id="SSF103473">
    <property type="entry name" value="MFS general substrate transporter"/>
    <property type="match status" value="1"/>
</dbReference>
<dbReference type="InterPro" id="IPR020846">
    <property type="entry name" value="MFS_dom"/>
</dbReference>
<feature type="compositionally biased region" description="Polar residues" evidence="6">
    <location>
        <begin position="53"/>
        <end position="63"/>
    </location>
</feature>
<evidence type="ECO:0000256" key="4">
    <source>
        <dbReference type="ARBA" id="ARBA00022989"/>
    </source>
</evidence>
<feature type="domain" description="Major facilitator superfamily (MFS) profile" evidence="8">
    <location>
        <begin position="150"/>
        <end position="611"/>
    </location>
</feature>
<keyword evidence="4 7" id="KW-1133">Transmembrane helix</keyword>
<reference evidence="9" key="3">
    <citation type="submission" date="2016-07" db="EMBL/GenBank/DDBJ databases">
        <title>Evolution of pathogenesis and genome organization in the Tremellales.</title>
        <authorList>
            <person name="Cuomo C."/>
            <person name="Litvintseva A."/>
            <person name="Heitman J."/>
            <person name="Chen Y."/>
            <person name="Sun S."/>
            <person name="Springer D."/>
            <person name="Dromer F."/>
            <person name="Young S."/>
            <person name="Zeng Q."/>
            <person name="Chapman S."/>
            <person name="Gujja S."/>
            <person name="Saif S."/>
            <person name="Birren B."/>
        </authorList>
    </citation>
    <scope>NUCLEOTIDE SEQUENCE</scope>
    <source>
        <strain evidence="9">CBS 10737</strain>
    </source>
</reference>
<feature type="transmembrane region" description="Helical" evidence="7">
    <location>
        <begin position="278"/>
        <end position="301"/>
    </location>
</feature>
<feature type="transmembrane region" description="Helical" evidence="7">
    <location>
        <begin position="420"/>
        <end position="440"/>
    </location>
</feature>
<dbReference type="PROSITE" id="PS50850">
    <property type="entry name" value="MFS"/>
    <property type="match status" value="1"/>
</dbReference>
<dbReference type="PANTHER" id="PTHR42718:SF9">
    <property type="entry name" value="MAJOR FACILITATOR SUPERFAMILY MULTIDRUG TRANSPORTER MFSC"/>
    <property type="match status" value="1"/>
</dbReference>
<evidence type="ECO:0000313" key="10">
    <source>
        <dbReference type="EMBL" id="WWC69719.1"/>
    </source>
</evidence>
<feature type="transmembrane region" description="Helical" evidence="7">
    <location>
        <begin position="307"/>
        <end position="327"/>
    </location>
</feature>
<evidence type="ECO:0000256" key="3">
    <source>
        <dbReference type="ARBA" id="ARBA00022692"/>
    </source>
</evidence>
<feature type="transmembrane region" description="Helical" evidence="7">
    <location>
        <begin position="373"/>
        <end position="394"/>
    </location>
</feature>
<feature type="transmembrane region" description="Helical" evidence="7">
    <location>
        <begin position="485"/>
        <end position="503"/>
    </location>
</feature>
<evidence type="ECO:0000259" key="8">
    <source>
        <dbReference type="PROSITE" id="PS50850"/>
    </source>
</evidence>
<dbReference type="OrthoDB" id="2130629at2759"/>
<dbReference type="PANTHER" id="PTHR42718">
    <property type="entry name" value="MAJOR FACILITATOR SUPERFAMILY MULTIDRUG TRANSPORTER MFSC"/>
    <property type="match status" value="1"/>
</dbReference>
<reference evidence="10" key="4">
    <citation type="submission" date="2024-02" db="EMBL/GenBank/DDBJ databases">
        <title>Comparative genomics of Cryptococcus and Kwoniella reveals pathogenesis evolution and contrasting modes of karyotype evolution via chromosome fusion or intercentromeric recombination.</title>
        <authorList>
            <person name="Coelho M.A."/>
            <person name="David-Palma M."/>
            <person name="Shea T."/>
            <person name="Bowers K."/>
            <person name="McGinley-Smith S."/>
            <person name="Mohammad A.W."/>
            <person name="Gnirke A."/>
            <person name="Yurkov A.M."/>
            <person name="Nowrousian M."/>
            <person name="Sun S."/>
            <person name="Cuomo C.A."/>
            <person name="Heitman J."/>
        </authorList>
    </citation>
    <scope>NUCLEOTIDE SEQUENCE</scope>
    <source>
        <strain evidence="10">CBS 10737</strain>
    </source>
</reference>
<dbReference type="Gene3D" id="1.20.1720.10">
    <property type="entry name" value="Multidrug resistance protein D"/>
    <property type="match status" value="1"/>
</dbReference>
<evidence type="ECO:0000256" key="7">
    <source>
        <dbReference type="SAM" id="Phobius"/>
    </source>
</evidence>
<feature type="compositionally biased region" description="Polar residues" evidence="6">
    <location>
        <begin position="76"/>
        <end position="86"/>
    </location>
</feature>
<keyword evidence="3 7" id="KW-0812">Transmembrane</keyword>
<reference evidence="10" key="2">
    <citation type="submission" date="2013-07" db="EMBL/GenBank/DDBJ databases">
        <authorList>
            <consortium name="The Broad Institute Genome Sequencing Platform"/>
            <person name="Cuomo C."/>
            <person name="Litvintseva A."/>
            <person name="Chen Y."/>
            <person name="Heitman J."/>
            <person name="Sun S."/>
            <person name="Springer D."/>
            <person name="Dromer F."/>
            <person name="Young S.K."/>
            <person name="Zeng Q."/>
            <person name="Gargeya S."/>
            <person name="Fitzgerald M."/>
            <person name="Abouelleil A."/>
            <person name="Alvarado L."/>
            <person name="Berlin A.M."/>
            <person name="Chapman S.B."/>
            <person name="Dewar J."/>
            <person name="Goldberg J."/>
            <person name="Griggs A."/>
            <person name="Gujja S."/>
            <person name="Hansen M."/>
            <person name="Howarth C."/>
            <person name="Imamovic A."/>
            <person name="Larimer J."/>
            <person name="McCowan C."/>
            <person name="Murphy C."/>
            <person name="Pearson M."/>
            <person name="Priest M."/>
            <person name="Roberts A."/>
            <person name="Saif S."/>
            <person name="Shea T."/>
            <person name="Sykes S."/>
            <person name="Wortman J."/>
            <person name="Nusbaum C."/>
            <person name="Birren B."/>
        </authorList>
    </citation>
    <scope>NUCLEOTIDE SEQUENCE</scope>
    <source>
        <strain evidence="10">CBS 10737</strain>
    </source>
</reference>
<keyword evidence="11" id="KW-1185">Reference proteome</keyword>
<feature type="transmembrane region" description="Helical" evidence="7">
    <location>
        <begin position="148"/>
        <end position="176"/>
    </location>
</feature>
<evidence type="ECO:0000256" key="1">
    <source>
        <dbReference type="ARBA" id="ARBA00004141"/>
    </source>
</evidence>
<dbReference type="Gene3D" id="1.20.1250.20">
    <property type="entry name" value="MFS general substrate transporter like domains"/>
    <property type="match status" value="1"/>
</dbReference>
<dbReference type="GO" id="GO:0016020">
    <property type="term" value="C:membrane"/>
    <property type="evidence" value="ECO:0007669"/>
    <property type="project" value="UniProtKB-SubCell"/>
</dbReference>
<dbReference type="EMBL" id="KI894008">
    <property type="protein sequence ID" value="OCF52053.1"/>
    <property type="molecule type" value="Genomic_DNA"/>
</dbReference>
<feature type="transmembrane region" description="Helical" evidence="7">
    <location>
        <begin position="460"/>
        <end position="478"/>
    </location>
</feature>
<dbReference type="GO" id="GO:0022857">
    <property type="term" value="F:transmembrane transporter activity"/>
    <property type="evidence" value="ECO:0007669"/>
    <property type="project" value="InterPro"/>
</dbReference>
<feature type="compositionally biased region" description="Low complexity" evidence="6">
    <location>
        <begin position="1"/>
        <end position="17"/>
    </location>
</feature>
<feature type="transmembrane region" description="Helical" evidence="7">
    <location>
        <begin position="215"/>
        <end position="234"/>
    </location>
</feature>
<comment type="subcellular location">
    <subcellularLocation>
        <location evidence="1">Membrane</location>
        <topology evidence="1">Multi-pass membrane protein</topology>
    </subcellularLocation>
</comment>
<feature type="transmembrane region" description="Helical" evidence="7">
    <location>
        <begin position="590"/>
        <end position="607"/>
    </location>
</feature>
<dbReference type="InterPro" id="IPR011701">
    <property type="entry name" value="MFS"/>
</dbReference>
<evidence type="ECO:0000256" key="2">
    <source>
        <dbReference type="ARBA" id="ARBA00022448"/>
    </source>
</evidence>
<evidence type="ECO:0000313" key="11">
    <source>
        <dbReference type="Proteomes" id="UP000094020"/>
    </source>
</evidence>
<feature type="compositionally biased region" description="Polar residues" evidence="6">
    <location>
        <begin position="31"/>
        <end position="43"/>
    </location>
</feature>
<accession>A0A1B9I995</accession>
<dbReference type="RefSeq" id="XP_019013272.1">
    <property type="nucleotide sequence ID" value="XM_019153111.1"/>
</dbReference>
<reference evidence="9" key="1">
    <citation type="submission" date="2013-07" db="EMBL/GenBank/DDBJ databases">
        <title>The Genome Sequence of Cryptococcus pinus CBS10737.</title>
        <authorList>
            <consortium name="The Broad Institute Genome Sequencing Platform"/>
            <person name="Cuomo C."/>
            <person name="Litvintseva A."/>
            <person name="Chen Y."/>
            <person name="Heitman J."/>
            <person name="Sun S."/>
            <person name="Springer D."/>
            <person name="Dromer F."/>
            <person name="Young S.K."/>
            <person name="Zeng Q."/>
            <person name="Gargeya S."/>
            <person name="Fitzgerald M."/>
            <person name="Abouelleil A."/>
            <person name="Alvarado L."/>
            <person name="Berlin A.M."/>
            <person name="Chapman S.B."/>
            <person name="Dewar J."/>
            <person name="Goldberg J."/>
            <person name="Griggs A."/>
            <person name="Gujja S."/>
            <person name="Hansen M."/>
            <person name="Howarth C."/>
            <person name="Imamovic A."/>
            <person name="Larimer J."/>
            <person name="McCowan C."/>
            <person name="Murphy C."/>
            <person name="Pearson M."/>
            <person name="Priest M."/>
            <person name="Roberts A."/>
            <person name="Saif S."/>
            <person name="Shea T."/>
            <person name="Sykes S."/>
            <person name="Wortman J."/>
            <person name="Nusbaum C."/>
            <person name="Birren B."/>
        </authorList>
    </citation>
    <scope>NUCLEOTIDE SEQUENCE [LARGE SCALE GENOMIC DNA]</scope>
    <source>
        <strain evidence="9">CBS 10737</strain>
    </source>
</reference>
<proteinExistence type="predicted"/>
<dbReference type="AlphaFoldDB" id="A0A1B9I995"/>
<gene>
    <name evidence="9" type="ORF">I206_01337</name>
    <name evidence="10" type="ORF">I206_103662</name>
</gene>
<dbReference type="EMBL" id="CP144522">
    <property type="protein sequence ID" value="WWC69719.1"/>
    <property type="molecule type" value="Genomic_DNA"/>
</dbReference>
<keyword evidence="5 7" id="KW-0472">Membrane</keyword>
<evidence type="ECO:0000313" key="9">
    <source>
        <dbReference type="EMBL" id="OCF52053.1"/>
    </source>
</evidence>
<dbReference type="GeneID" id="30169706"/>
<dbReference type="KEGG" id="kpin:30169706"/>
<organism evidence="9">
    <name type="scientific">Kwoniella pini CBS 10737</name>
    <dbReference type="NCBI Taxonomy" id="1296096"/>
    <lineage>
        <taxon>Eukaryota</taxon>
        <taxon>Fungi</taxon>
        <taxon>Dikarya</taxon>
        <taxon>Basidiomycota</taxon>
        <taxon>Agaricomycotina</taxon>
        <taxon>Tremellomycetes</taxon>
        <taxon>Tremellales</taxon>
        <taxon>Cryptococcaceae</taxon>
        <taxon>Kwoniella</taxon>
    </lineage>
</organism>
<name>A0A1B9I995_9TREE</name>
<dbReference type="Pfam" id="PF07690">
    <property type="entry name" value="MFS_1"/>
    <property type="match status" value="1"/>
</dbReference>
<dbReference type="InterPro" id="IPR036259">
    <property type="entry name" value="MFS_trans_sf"/>
</dbReference>
<feature type="transmembrane region" description="Helical" evidence="7">
    <location>
        <begin position="188"/>
        <end position="208"/>
    </location>
</feature>
<sequence length="634" mass="68192">MTSSSRPTRITIDPTPTNGEGITRIRDDVDNSTLYPASGSNTPWEEKRLSFASGPSTAVNTPSAGEDKPFIFPSSAPLSRMTTRVSDISEKEGKEDLDEEFKEKEETVEQYKQDELQNGIQTPAENLVGELESYPSPTRAKLSKTKQIILGIVMMSTTFVASATNNSTLLVIPSIARDLGVTELQAQWVSSAYALANGCGLLLAGRVADLYGKKWLFLIGMSLFVVFNIISGVIRNYIAICVLRAFAGLAISISLPAAFGIIGTTFTEEPGRTMAFSALALGYPVGGGPGMIFAGLIAGAGTRSWQFVFFILAGLALIPIVAGTFVIPRDPPQTITATTNRRIDWLGAFLITAGLCLFSFAITQSGLVENGWAQPYIGVCLGLSVALFLGWGFWEKWVATKTTIPPLVNMSIFSRYEWKVTSIICLSFCGYLSVSGWLYLTTIWYQNLKGDSPVMNAVHVIPAPVVGMTACIVVPLLAPRVKASYLLIIGGITTSIAQVLFAVAPVDLTYWACEFLSNCFLPFGADFTVGVGSVLISNLVNEDEQALAGALFQTGLQIASTVGVCCASLVQTSVTNQHSNLHMGLKDSFWLMAGFSWLSAIIAAITLRNVGLAKDIGTLVRGNELERQKGKQNQ</sequence>
<protein>
    <submittedName>
        <fullName evidence="9">Efflux protein</fullName>
    </submittedName>
</protein>
<dbReference type="STRING" id="1296096.A0A1B9I995"/>
<feature type="transmembrane region" description="Helical" evidence="7">
    <location>
        <begin position="348"/>
        <end position="367"/>
    </location>
</feature>